<sequence>MDIKWCNKVILPLLQAQPFHRFHRGMCHRKQISQRPQVPQPAKHYSTSTFQISVILRHKTLASQRSLEFWGANK</sequence>
<dbReference type="AlphaFoldDB" id="A0A2P2Q5U8"/>
<proteinExistence type="predicted"/>
<reference evidence="1" key="1">
    <citation type="submission" date="2018-02" db="EMBL/GenBank/DDBJ databases">
        <title>Rhizophora mucronata_Transcriptome.</title>
        <authorList>
            <person name="Meera S.P."/>
            <person name="Sreeshan A."/>
            <person name="Augustine A."/>
        </authorList>
    </citation>
    <scope>NUCLEOTIDE SEQUENCE</scope>
    <source>
        <tissue evidence="1">Leaf</tissue>
    </source>
</reference>
<evidence type="ECO:0000313" key="1">
    <source>
        <dbReference type="EMBL" id="MBX62336.1"/>
    </source>
</evidence>
<dbReference type="EMBL" id="GGEC01081852">
    <property type="protein sequence ID" value="MBX62336.1"/>
    <property type="molecule type" value="Transcribed_RNA"/>
</dbReference>
<accession>A0A2P2Q5U8</accession>
<name>A0A2P2Q5U8_RHIMU</name>
<protein>
    <submittedName>
        <fullName evidence="1">Uncharacterized protein</fullName>
    </submittedName>
</protein>
<organism evidence="1">
    <name type="scientific">Rhizophora mucronata</name>
    <name type="common">Asiatic mangrove</name>
    <dbReference type="NCBI Taxonomy" id="61149"/>
    <lineage>
        <taxon>Eukaryota</taxon>
        <taxon>Viridiplantae</taxon>
        <taxon>Streptophyta</taxon>
        <taxon>Embryophyta</taxon>
        <taxon>Tracheophyta</taxon>
        <taxon>Spermatophyta</taxon>
        <taxon>Magnoliopsida</taxon>
        <taxon>eudicotyledons</taxon>
        <taxon>Gunneridae</taxon>
        <taxon>Pentapetalae</taxon>
        <taxon>rosids</taxon>
        <taxon>fabids</taxon>
        <taxon>Malpighiales</taxon>
        <taxon>Rhizophoraceae</taxon>
        <taxon>Rhizophora</taxon>
    </lineage>
</organism>